<name>A0A1H4I8G7_9MICC</name>
<dbReference type="GO" id="GO:0016787">
    <property type="term" value="F:hydrolase activity"/>
    <property type="evidence" value="ECO:0007669"/>
    <property type="project" value="InterPro"/>
</dbReference>
<keyword evidence="4" id="KW-0808">Transferase</keyword>
<feature type="domain" description="Helicase ATP-binding" evidence="2">
    <location>
        <begin position="870"/>
        <end position="1106"/>
    </location>
</feature>
<dbReference type="SMART" id="SM00490">
    <property type="entry name" value="HELICc"/>
    <property type="match status" value="1"/>
</dbReference>
<dbReference type="GO" id="GO:0008168">
    <property type="term" value="F:methyltransferase activity"/>
    <property type="evidence" value="ECO:0007669"/>
    <property type="project" value="UniProtKB-KW"/>
</dbReference>
<feature type="compositionally biased region" description="Basic and acidic residues" evidence="1">
    <location>
        <begin position="2132"/>
        <end position="2144"/>
    </location>
</feature>
<dbReference type="RefSeq" id="WP_169795540.1">
    <property type="nucleotide sequence ID" value="NZ_FNSN01000002.1"/>
</dbReference>
<dbReference type="SUPFAM" id="SSF53335">
    <property type="entry name" value="S-adenosyl-L-methionine-dependent methyltransferases"/>
    <property type="match status" value="1"/>
</dbReference>
<dbReference type="Gene3D" id="3.40.50.300">
    <property type="entry name" value="P-loop containing nucleotide triphosphate hydrolases"/>
    <property type="match status" value="2"/>
</dbReference>
<dbReference type="InterPro" id="IPR052933">
    <property type="entry name" value="DNA_Protect_Modify"/>
</dbReference>
<proteinExistence type="predicted"/>
<evidence type="ECO:0000256" key="1">
    <source>
        <dbReference type="SAM" id="MobiDB-lite"/>
    </source>
</evidence>
<dbReference type="InterPro" id="IPR027417">
    <property type="entry name" value="P-loop_NTPase"/>
</dbReference>
<dbReference type="InterPro" id="IPR029063">
    <property type="entry name" value="SAM-dependent_MTases_sf"/>
</dbReference>
<protein>
    <submittedName>
        <fullName evidence="4">Adenine-specific DNA methylase, N12 class</fullName>
    </submittedName>
</protein>
<dbReference type="Pfam" id="PF00271">
    <property type="entry name" value="Helicase_C"/>
    <property type="match status" value="1"/>
</dbReference>
<dbReference type="Proteomes" id="UP000182652">
    <property type="component" value="Unassembled WGS sequence"/>
</dbReference>
<dbReference type="GO" id="GO:0032259">
    <property type="term" value="P:methylation"/>
    <property type="evidence" value="ECO:0007669"/>
    <property type="project" value="UniProtKB-KW"/>
</dbReference>
<dbReference type="PANTHER" id="PTHR41313">
    <property type="entry name" value="ADENINE-SPECIFIC METHYLTRANSFERASE"/>
    <property type="match status" value="1"/>
</dbReference>
<dbReference type="SUPFAM" id="SSF52540">
    <property type="entry name" value="P-loop containing nucleoside triphosphate hydrolases"/>
    <property type="match status" value="2"/>
</dbReference>
<gene>
    <name evidence="4" type="ORF">SAMN04489745_0103</name>
</gene>
<dbReference type="Pfam" id="PF04851">
    <property type="entry name" value="ResIII"/>
    <property type="match status" value="1"/>
</dbReference>
<accession>A0A1H4I8G7</accession>
<keyword evidence="4" id="KW-0489">Methyltransferase</keyword>
<dbReference type="InterPro" id="IPR014001">
    <property type="entry name" value="Helicase_ATP-bd"/>
</dbReference>
<organism evidence="4 5">
    <name type="scientific">Arthrobacter woluwensis</name>
    <dbReference type="NCBI Taxonomy" id="156980"/>
    <lineage>
        <taxon>Bacteria</taxon>
        <taxon>Bacillati</taxon>
        <taxon>Actinomycetota</taxon>
        <taxon>Actinomycetes</taxon>
        <taxon>Micrococcales</taxon>
        <taxon>Micrococcaceae</taxon>
        <taxon>Arthrobacter</taxon>
    </lineage>
</organism>
<dbReference type="Gene3D" id="3.40.50.150">
    <property type="entry name" value="Vaccinia Virus protein VP39"/>
    <property type="match status" value="1"/>
</dbReference>
<evidence type="ECO:0000259" key="3">
    <source>
        <dbReference type="SMART" id="SM00490"/>
    </source>
</evidence>
<dbReference type="InterPro" id="IPR001650">
    <property type="entry name" value="Helicase_C-like"/>
</dbReference>
<evidence type="ECO:0000313" key="4">
    <source>
        <dbReference type="EMBL" id="SEB30036.1"/>
    </source>
</evidence>
<feature type="domain" description="Helicase C-terminal" evidence="3">
    <location>
        <begin position="1325"/>
        <end position="1411"/>
    </location>
</feature>
<dbReference type="SMART" id="SM00487">
    <property type="entry name" value="DEXDc"/>
    <property type="match status" value="1"/>
</dbReference>
<dbReference type="EMBL" id="FNSN01000002">
    <property type="protein sequence ID" value="SEB30036.1"/>
    <property type="molecule type" value="Genomic_DNA"/>
</dbReference>
<feature type="region of interest" description="Disordered" evidence="1">
    <location>
        <begin position="2127"/>
        <end position="2158"/>
    </location>
</feature>
<feature type="region of interest" description="Disordered" evidence="1">
    <location>
        <begin position="2522"/>
        <end position="2555"/>
    </location>
</feature>
<dbReference type="GO" id="GO:0005524">
    <property type="term" value="F:ATP binding"/>
    <property type="evidence" value="ECO:0007669"/>
    <property type="project" value="InterPro"/>
</dbReference>
<reference evidence="4 5" key="1">
    <citation type="submission" date="2016-10" db="EMBL/GenBank/DDBJ databases">
        <authorList>
            <person name="de Groot N.N."/>
        </authorList>
    </citation>
    <scope>NUCLEOTIDE SEQUENCE [LARGE SCALE GENOMIC DNA]</scope>
    <source>
        <strain evidence="4 5">DSM 10495</strain>
    </source>
</reference>
<dbReference type="PANTHER" id="PTHR41313:SF1">
    <property type="entry name" value="DNA METHYLASE ADENINE-SPECIFIC DOMAIN-CONTAINING PROTEIN"/>
    <property type="match status" value="1"/>
</dbReference>
<evidence type="ECO:0000259" key="2">
    <source>
        <dbReference type="SMART" id="SM00487"/>
    </source>
</evidence>
<dbReference type="CDD" id="cd02440">
    <property type="entry name" value="AdoMet_MTases"/>
    <property type="match status" value="1"/>
</dbReference>
<feature type="region of interest" description="Disordered" evidence="1">
    <location>
        <begin position="1"/>
        <end position="44"/>
    </location>
</feature>
<dbReference type="GO" id="GO:0003677">
    <property type="term" value="F:DNA binding"/>
    <property type="evidence" value="ECO:0007669"/>
    <property type="project" value="InterPro"/>
</dbReference>
<feature type="compositionally biased region" description="Gly residues" evidence="1">
    <location>
        <begin position="1"/>
        <end position="14"/>
    </location>
</feature>
<dbReference type="STRING" id="156980.SAMN04489745_0103"/>
<dbReference type="InterPro" id="IPR006935">
    <property type="entry name" value="Helicase/UvrB_N"/>
</dbReference>
<keyword evidence="5" id="KW-1185">Reference proteome</keyword>
<evidence type="ECO:0000313" key="5">
    <source>
        <dbReference type="Proteomes" id="UP000182652"/>
    </source>
</evidence>
<sequence length="2555" mass="277508">MGTSGAAGGRGGSGPDVLADPGTAVGAARPVTGPRWVPERNLAPTGTKARIRANLTALRLAAQLEQEHRAATAAEQEQLAAWSSWGAVAEVFDPAHPEAEQVRESLEDLFGPEAVDAAAATTLNAHYTDPAVAKAMWEALATAGFSGGPVLEPGCGAGVFIGLAPESAQMIGVELDPVTASIASRLQPQARIEAGGFQNTRIPEGSLNAVIGNVPFGDFVVHDPLHNTARLSIHNHFIAKSLRLTAPGGYVAVITSTFTLDAAGEVARRQIGKYGDLVAAVRLPQGAFKETAGTDVSADVLVFRRRENGATASPEQLQTWVQREGTAVERADTEDTEVVRINRWFVDHPEAVLGQMRITSGRFGDEVTVQPVQDRDLAQSVRQELERQLGVAAENGLGYAPYEPTAVVDTAPGLHTLVSNGNGRIGTVRAREEGTGFEQLTPTGWAPVTVKKANHVEARALLKVRDAAVDLMAVQRRPEATSAERDAARQALNLAYDVYVSAYGPINRFTLQRSNIGAKALALMVGEKEAQWRASLPQDGEIEPSQVEVAEELLAEWGQEVRDEQPLTKRREHLTFLRQDPSRGLLMSLENFDEQEQTASKRPLFSADIRTKTGGGRTAESPADAVAIALDENRVLSLDRIAELLDVDPALARDALGDLVFDDPETGELVPRQAYLAGNVRQKLDVARQKAETDTRFQVNVTALEAVIPAPVSAGEVVIKPGGRYIEAGTYEQYVSERFGVLATIRLNTEDSWEVKTSGAQFSPSVRYQFGTGDRTPTQLLESIMNSRSVVVRRAVTNPDGSKRYVKDAKATVEARDKAARIADDFGAWVLSEPGRAETVMARYNEMFNSVIRADYTGMGEVMALPGLNDAITPRPYQRAAVARILAEPTTLLDHVVGAGKTGTMCMAAMELRRTGIATKPAIIVPNHLVDQVAAEFTSWYPMAEVLAIPTGLNAADRQAWIAAAGMGEWDAVIMPQTVFTSIQIDPVRSAEWLREEIEAVKAANAEADPSDKVTQKRLQRQIKVLEERHAKTLAGKDQGLVWEDTGIDYLFVDEAHLFKNLFRASDSYELACTGSLRAQDLDYKLRALREHKIEQAKADGRYSSTFLPAVATFATGTPVANSIAEWWVMQHYLRPDLLAGAGVADVNAWAGQFTERSTILRISPAGGGFDQVEKITTYINLPELQALSDPFTDTVTTQDLGIVLPDLKGGERHLLKREPSEEVRDYVVELGARAKRLGSVDPREDNMPKITGDGRMVALDPRLRGLPADPDGGRAAQVAEQIQRIDAENSHIVYQGVGEPTGSLQIVFCDRATPNLEGRFSMYDEIRSQCVSLGMEESTIRFIHEARSDEERQDLFRACRAGQVRVLIGSTEKMGTGTNVQDRVVAIHHVDVPFRPDYLEQREGRGLRHGNQNAEVEVLIYAVSETFDVYMWDLVAHKAGFINTLKHSKGVRKLEDGFGDLELTASQAAAALSGDPRLEQLATLQMQAAKLETLQGSWADGTRRAKIDRGLAEAKLSVLDTQVPLLERARHQARPTEGELFNATVGAVPFTNRVEAGKALLGILHRAVQVPNAVGPWSTETASVGGLEVSVRATSRGYELRLGGTDALMLSIDAKQLRETTARGLMQRVENLLAAIPERLTKATLSRPTIEADREQHAQRENTPFDRAEELLNIQQQIRDLMDDMGLQRAEEEAEPVQAEVEHEVLQEIFGDSKARGRELRVGDVVTKVPGQGSKFFTVTSTQHGRVELSGVTATDGPENRAEVAGYEAVELISRRLDSLNEFEQQLVAAAKDPQKSLETMHSVTQGQLITVHAPEIRNGSVARYGDPEVTITGTVTALTGNTLTITSGDGSEHRVPRHFSALPNVLVHAPKKVDAQGPSTVLLPGDVLIEDTQAARRGDVLRLGRHGSYWADPETGAYRQAGSRGQVRPGRYLTTEEVEKVWTGDGLGADIGSLRPGDLVSEHELNPRAASRERVSIVSVSNQTMSGIRYLDPQGEVRDVKRRQDQTLTIHARRYGALSLAETARLAEPGVTTTRVQNLPEALGQWVAVLGSRGNSRRWGEQHLGLGRLQDIKVSDSHAMLRLQTVDGIEEFTAVLYDDAVIWPGELPEQPLDLVGMEPEANAITPKTPRQAEEPERPRFLPEEATSGTEDFPRLSPTRIEDPVPPAPAAAQPGKGSAVGRVLHSAEGTSVEDVERGQERLIELLKSNSFKYSARQQLWYLPRPWKEATRASKVRQLLRGAGQAGIVLDRASIDGKLPTAVVQQGDWVRISPDEVHIRQADWHGATPLTQFPAFYARVESSGAGRGVHCEVKTHGVLRSFEVTPIAGGLTAATQQEVLAWAASTGADVSQVEELLDTRVGRRVQDVPVGSRITGTVTPVTLGNQRRVSAANAVVAATTPGRSGAERFLLLKEKGRLQWVAARNMDAVLVTGTGPAPAVHATPPVFREVPVTELALGTRIHAQGIQAETASSFIKTIGDATGNLTHRAQTETGLEIHVDTGQGVVRLQERFNDGFRVTTMTEGRAEEVPNPGHSPEWEHGLETVTSPASGPEPS</sequence>